<gene>
    <name evidence="2" type="ORF">DCBHLPFO_00290</name>
</gene>
<dbReference type="RefSeq" id="WP_004416130.1">
    <property type="nucleotide sequence ID" value="NZ_JAPFAO010000040.1"/>
</dbReference>
<feature type="transmembrane region" description="Helical" evidence="1">
    <location>
        <begin position="57"/>
        <end position="83"/>
    </location>
</feature>
<protein>
    <submittedName>
        <fullName evidence="2">Uncharacterized protein</fullName>
    </submittedName>
</protein>
<dbReference type="AlphaFoldDB" id="A0AA43U061"/>
<dbReference type="NCBIfam" id="NF045994">
    <property type="entry name" value="MAG4530_fam"/>
    <property type="match status" value="1"/>
</dbReference>
<keyword evidence="1" id="KW-0472">Membrane</keyword>
<evidence type="ECO:0000313" key="2">
    <source>
        <dbReference type="EMBL" id="MDI3349731.1"/>
    </source>
</evidence>
<dbReference type="Proteomes" id="UP001162175">
    <property type="component" value="Unassembled WGS sequence"/>
</dbReference>
<evidence type="ECO:0000256" key="1">
    <source>
        <dbReference type="SAM" id="Phobius"/>
    </source>
</evidence>
<sequence length="419" mass="50616">MNLKTFEAKIKDIYWNNLISKQYHNIFTRLIFVILIIFIELFISFVLNLVFTNLNLYFIVSQIILNFLILLKVILVFSIVIFINRKTLENNFFNHIFVLNKLVRILFIKNIKVFLDNTIEKYNKNKTVKIIEKLKDNVVLQGSASLAFLNKPFWRNPNDIDLLFSDPTTNLKKFRENISSFEFLVDIFDISYIRCEYKKVKIEILPTKVILDKYIDNGGIIKKCNLFWQIAMKLFQLMEHLLKNEDNSKILTIIIDIIWLFSNYENKFKDIKKVNEALNYLLLSNYFVYYFFPYKKRITNQIKSMNLSLETIFKNNYWLNLLNLNFFNFFVKENYLEKVFDKNIKKRISKISNLLSNKEKIWNEILNNDKNNNLREYYVNNNLKPHFWKNFDIFSKNMAKKLQYNPLDIRCYLLTKLKK</sequence>
<dbReference type="EMBL" id="JAPFAR010000109">
    <property type="protein sequence ID" value="MDI3349731.1"/>
    <property type="molecule type" value="Genomic_DNA"/>
</dbReference>
<evidence type="ECO:0000313" key="3">
    <source>
        <dbReference type="Proteomes" id="UP001162175"/>
    </source>
</evidence>
<proteinExistence type="predicted"/>
<keyword evidence="1" id="KW-0812">Transmembrane</keyword>
<accession>A0AA43U061</accession>
<name>A0AA43U061_MYCAR</name>
<keyword evidence="1" id="KW-1133">Transmembrane helix</keyword>
<comment type="caution">
    <text evidence="2">The sequence shown here is derived from an EMBL/GenBank/DDBJ whole genome shotgun (WGS) entry which is preliminary data.</text>
</comment>
<reference evidence="2" key="1">
    <citation type="submission" date="2022-11" db="EMBL/GenBank/DDBJ databases">
        <title>Draft genome of Mycoplasma arginini isolated from fly.</title>
        <authorList>
            <person name="Severgnini M."/>
            <person name="Gioia G."/>
            <person name="Cremonesi P."/>
            <person name="Moroni P."/>
            <person name="Addis M.F."/>
            <person name="Castiglioni B."/>
        </authorList>
    </citation>
    <scope>NUCLEOTIDE SEQUENCE</scope>
    <source>
        <strain evidence="2">QMP CG1-1632</strain>
    </source>
</reference>
<feature type="transmembrane region" description="Helical" evidence="1">
    <location>
        <begin position="277"/>
        <end position="294"/>
    </location>
</feature>
<organism evidence="2 3">
    <name type="scientific">Mycoplasmopsis arginini</name>
    <name type="common">Mycoplasma arginini</name>
    <dbReference type="NCBI Taxonomy" id="2094"/>
    <lineage>
        <taxon>Bacteria</taxon>
        <taxon>Bacillati</taxon>
        <taxon>Mycoplasmatota</taxon>
        <taxon>Mycoplasmoidales</taxon>
        <taxon>Metamycoplasmataceae</taxon>
        <taxon>Mycoplasmopsis</taxon>
    </lineage>
</organism>
<feature type="transmembrane region" description="Helical" evidence="1">
    <location>
        <begin position="30"/>
        <end position="51"/>
    </location>
</feature>